<proteinExistence type="predicted"/>
<dbReference type="AlphaFoldDB" id="A0A372LSL1"/>
<dbReference type="InterPro" id="IPR011330">
    <property type="entry name" value="Glyco_hydro/deAcase_b/a-brl"/>
</dbReference>
<dbReference type="InterPro" id="IPR050248">
    <property type="entry name" value="Polysacc_deacetylase_ArnD"/>
</dbReference>
<organism evidence="3 4">
    <name type="scientific">Peribacillus saganii</name>
    <dbReference type="NCBI Taxonomy" id="2303992"/>
    <lineage>
        <taxon>Bacteria</taxon>
        <taxon>Bacillati</taxon>
        <taxon>Bacillota</taxon>
        <taxon>Bacilli</taxon>
        <taxon>Bacillales</taxon>
        <taxon>Bacillaceae</taxon>
        <taxon>Peribacillus</taxon>
    </lineage>
</organism>
<dbReference type="SUPFAM" id="SSF88713">
    <property type="entry name" value="Glycoside hydrolase/deacetylase"/>
    <property type="match status" value="1"/>
</dbReference>
<name>A0A372LSL1_9BACI</name>
<keyword evidence="4" id="KW-1185">Reference proteome</keyword>
<gene>
    <name evidence="3" type="ORF">D0469_04000</name>
</gene>
<dbReference type="Gene3D" id="3.20.20.370">
    <property type="entry name" value="Glycoside hydrolase/deacetylase"/>
    <property type="match status" value="1"/>
</dbReference>
<dbReference type="GO" id="GO:0016810">
    <property type="term" value="F:hydrolase activity, acting on carbon-nitrogen (but not peptide) bonds"/>
    <property type="evidence" value="ECO:0007669"/>
    <property type="project" value="InterPro"/>
</dbReference>
<evidence type="ECO:0000313" key="4">
    <source>
        <dbReference type="Proteomes" id="UP000264541"/>
    </source>
</evidence>
<dbReference type="Proteomes" id="UP000264541">
    <property type="component" value="Unassembled WGS sequence"/>
</dbReference>
<dbReference type="EMBL" id="QVTE01000008">
    <property type="protein sequence ID" value="RFU71201.1"/>
    <property type="molecule type" value="Genomic_DNA"/>
</dbReference>
<feature type="region of interest" description="Disordered" evidence="1">
    <location>
        <begin position="14"/>
        <end position="57"/>
    </location>
</feature>
<evidence type="ECO:0000259" key="2">
    <source>
        <dbReference type="PROSITE" id="PS51677"/>
    </source>
</evidence>
<dbReference type="PANTHER" id="PTHR10587">
    <property type="entry name" value="GLYCOSYL TRANSFERASE-RELATED"/>
    <property type="match status" value="1"/>
</dbReference>
<comment type="caution">
    <text evidence="3">The sequence shown here is derived from an EMBL/GenBank/DDBJ whole genome shotgun (WGS) entry which is preliminary data.</text>
</comment>
<sequence length="269" mass="30291">MAAFFLLAGCGPIEETAKPEKTQTPPAANEAASKEEKNPEQQVKQAEPAKDAALPLTPAYRLNPGNWTIKPIAGENPKVVLLTIDDVPDQNALQIAKSLQSLGVKAIFFVNGHFIDSENEKLVLKQIDQMGFMIGNHTFNHKTLKELSEFEQYNEIVKVNDAVEQIIGKRPKFFRAPFGINTDYSRKIVEDEKMLLMNWTYGYDWEKDYRNKAALEKIMVNSPYLTNGANLLLHDRVWTSQAMPQIVKGLQTKGYEILDPALLETPTND</sequence>
<dbReference type="OrthoDB" id="9806342at2"/>
<evidence type="ECO:0000256" key="1">
    <source>
        <dbReference type="SAM" id="MobiDB-lite"/>
    </source>
</evidence>
<evidence type="ECO:0000313" key="3">
    <source>
        <dbReference type="EMBL" id="RFU71201.1"/>
    </source>
</evidence>
<feature type="domain" description="NodB homology" evidence="2">
    <location>
        <begin position="78"/>
        <end position="258"/>
    </location>
</feature>
<reference evidence="3 4" key="1">
    <citation type="submission" date="2018-08" db="EMBL/GenBank/DDBJ databases">
        <title>Bacillus chawlae sp. nov., Bacillus glennii sp. nov., and Bacillus saganii sp. nov. Isolated from the Vehicle Assembly Building at Kennedy Space Center where the Viking Spacecraft were Assembled.</title>
        <authorList>
            <person name="Seuylemezian A."/>
            <person name="Vaishampayan P."/>
        </authorList>
    </citation>
    <scope>NUCLEOTIDE SEQUENCE [LARGE SCALE GENOMIC DNA]</scope>
    <source>
        <strain evidence="3 4">V47-23a</strain>
    </source>
</reference>
<dbReference type="CDD" id="cd10917">
    <property type="entry name" value="CE4_NodB_like_6s_7s"/>
    <property type="match status" value="1"/>
</dbReference>
<dbReference type="Pfam" id="PF01522">
    <property type="entry name" value="Polysacc_deac_1"/>
    <property type="match status" value="1"/>
</dbReference>
<dbReference type="PROSITE" id="PS51677">
    <property type="entry name" value="NODB"/>
    <property type="match status" value="1"/>
</dbReference>
<protein>
    <submittedName>
        <fullName evidence="3">Polysaccharide deacetylase family protein</fullName>
    </submittedName>
</protein>
<accession>A0A372LSL1</accession>
<dbReference type="InterPro" id="IPR002509">
    <property type="entry name" value="NODB_dom"/>
</dbReference>
<dbReference type="GO" id="GO:0005975">
    <property type="term" value="P:carbohydrate metabolic process"/>
    <property type="evidence" value="ECO:0007669"/>
    <property type="project" value="InterPro"/>
</dbReference>